<feature type="compositionally biased region" description="Pro residues" evidence="1">
    <location>
        <begin position="192"/>
        <end position="201"/>
    </location>
</feature>
<feature type="region of interest" description="Disordered" evidence="1">
    <location>
        <begin position="61"/>
        <end position="127"/>
    </location>
</feature>
<sequence>MRAVSSRSAAARCAQRRRAAASASSCRSATAASSASALKRRTLDAWEEASEHLALAASAACSTPVPEPRWPHALRRSRRSWSQSWAEVRAPRRRPGAGLSPVPAPRAYRPPTRGVPPRRQPTGVVPRRCVPCAPPPSHVGLCATRASVPLQLPLPAPPSLPPPLPATQPGAAPPQPQPLPPRAPRTRAAPPQLRPPAPPYAQQPHAALCAAALLPPPPRAQLQQLRPTRSLMLGTVRSTSSSRERRCGMSSRRPFWTPCCSCTRAAGTASCCCWPQALLQAEPPLLVLLPRAGHAGCPLPAAGQAAPATRPPPWAMRTCLHCRLAGLLVLALAQTLEPAGGLLRPWLAGCALPCDALLAVGLPVPHAQLPAACPPLGLLCSPRRPACRESSVSSASVRCEPPRVPCTPSVPRAAAPLLLLPRVRRACCSRLLRVSSAPARAACPRAAPHARVVVAPPALVEPPACAPHPARRSRAGGLAPRSCMPDPPRRGSICASAARSAGAAVGSDRGEG</sequence>
<dbReference type="EMBL" id="PQIB02000004">
    <property type="protein sequence ID" value="RLN23560.1"/>
    <property type="molecule type" value="Genomic_DNA"/>
</dbReference>
<keyword evidence="3" id="KW-1185">Reference proteome</keyword>
<name>A0A3L6SNI2_PANMI</name>
<proteinExistence type="predicted"/>
<feature type="region of interest" description="Disordered" evidence="1">
    <location>
        <begin position="18"/>
        <end position="39"/>
    </location>
</feature>
<evidence type="ECO:0000256" key="1">
    <source>
        <dbReference type="SAM" id="MobiDB-lite"/>
    </source>
</evidence>
<dbReference type="Proteomes" id="UP000275267">
    <property type="component" value="Unassembled WGS sequence"/>
</dbReference>
<comment type="caution">
    <text evidence="2">The sequence shown here is derived from an EMBL/GenBank/DDBJ whole genome shotgun (WGS) entry which is preliminary data.</text>
</comment>
<gene>
    <name evidence="2" type="ORF">C2845_PM07G09990</name>
</gene>
<evidence type="ECO:0000313" key="2">
    <source>
        <dbReference type="EMBL" id="RLN23560.1"/>
    </source>
</evidence>
<organism evidence="2 3">
    <name type="scientific">Panicum miliaceum</name>
    <name type="common">Proso millet</name>
    <name type="synonym">Broomcorn millet</name>
    <dbReference type="NCBI Taxonomy" id="4540"/>
    <lineage>
        <taxon>Eukaryota</taxon>
        <taxon>Viridiplantae</taxon>
        <taxon>Streptophyta</taxon>
        <taxon>Embryophyta</taxon>
        <taxon>Tracheophyta</taxon>
        <taxon>Spermatophyta</taxon>
        <taxon>Magnoliopsida</taxon>
        <taxon>Liliopsida</taxon>
        <taxon>Poales</taxon>
        <taxon>Poaceae</taxon>
        <taxon>PACMAD clade</taxon>
        <taxon>Panicoideae</taxon>
        <taxon>Panicodae</taxon>
        <taxon>Paniceae</taxon>
        <taxon>Panicinae</taxon>
        <taxon>Panicum</taxon>
        <taxon>Panicum sect. Panicum</taxon>
    </lineage>
</organism>
<feature type="compositionally biased region" description="Pro residues" evidence="1">
    <location>
        <begin position="153"/>
        <end position="183"/>
    </location>
</feature>
<dbReference type="AlphaFoldDB" id="A0A3L6SNI2"/>
<feature type="region of interest" description="Disordered" evidence="1">
    <location>
        <begin position="469"/>
        <end position="491"/>
    </location>
</feature>
<accession>A0A3L6SNI2</accession>
<dbReference type="STRING" id="4540.A0A3L6SNI2"/>
<protein>
    <submittedName>
        <fullName evidence="2">Uncharacterized protein</fullName>
    </submittedName>
</protein>
<reference evidence="3" key="1">
    <citation type="journal article" date="2019" name="Nat. Commun.">
        <title>The genome of broomcorn millet.</title>
        <authorList>
            <person name="Zou C."/>
            <person name="Miki D."/>
            <person name="Li D."/>
            <person name="Tang Q."/>
            <person name="Xiao L."/>
            <person name="Rajput S."/>
            <person name="Deng P."/>
            <person name="Jia W."/>
            <person name="Huang R."/>
            <person name="Zhang M."/>
            <person name="Sun Y."/>
            <person name="Hu J."/>
            <person name="Fu X."/>
            <person name="Schnable P.S."/>
            <person name="Li F."/>
            <person name="Zhang H."/>
            <person name="Feng B."/>
            <person name="Zhu X."/>
            <person name="Liu R."/>
            <person name="Schnable J.C."/>
            <person name="Zhu J.-K."/>
            <person name="Zhang H."/>
        </authorList>
    </citation>
    <scope>NUCLEOTIDE SEQUENCE [LARGE SCALE GENOMIC DNA]</scope>
</reference>
<feature type="region of interest" description="Disordered" evidence="1">
    <location>
        <begin position="153"/>
        <end position="201"/>
    </location>
</feature>
<feature type="compositionally biased region" description="Low complexity" evidence="1">
    <location>
        <begin position="20"/>
        <end position="37"/>
    </location>
</feature>
<evidence type="ECO:0000313" key="3">
    <source>
        <dbReference type="Proteomes" id="UP000275267"/>
    </source>
</evidence>